<feature type="region of interest" description="Disordered" evidence="2">
    <location>
        <begin position="623"/>
        <end position="682"/>
    </location>
</feature>
<feature type="compositionally biased region" description="Polar residues" evidence="2">
    <location>
        <begin position="631"/>
        <end position="648"/>
    </location>
</feature>
<accession>A0A814S7X3</accession>
<dbReference type="CDD" id="cd00882">
    <property type="entry name" value="Ras_like_GTPase"/>
    <property type="match status" value="1"/>
</dbReference>
<dbReference type="AlphaFoldDB" id="A0A814S7X3"/>
<feature type="coiled-coil region" evidence="1">
    <location>
        <begin position="270"/>
        <end position="297"/>
    </location>
</feature>
<keyword evidence="1" id="KW-0175">Coiled coil</keyword>
<dbReference type="EMBL" id="CAJNOJ010000115">
    <property type="protein sequence ID" value="CAF1143449.1"/>
    <property type="molecule type" value="Genomic_DNA"/>
</dbReference>
<dbReference type="InterPro" id="IPR027417">
    <property type="entry name" value="P-loop_NTPase"/>
</dbReference>
<feature type="coiled-coil region" evidence="1">
    <location>
        <begin position="370"/>
        <end position="404"/>
    </location>
</feature>
<dbReference type="PANTHER" id="PTHR32046:SF12">
    <property type="entry name" value="AIG1-TYPE G DOMAIN-CONTAINING PROTEIN"/>
    <property type="match status" value="1"/>
</dbReference>
<reference evidence="3" key="1">
    <citation type="submission" date="2021-02" db="EMBL/GenBank/DDBJ databases">
        <authorList>
            <person name="Nowell W R."/>
        </authorList>
    </citation>
    <scope>NUCLEOTIDE SEQUENCE</scope>
</reference>
<gene>
    <name evidence="3" type="ORF">EDS130_LOCUS22218</name>
</gene>
<protein>
    <recommendedName>
        <fullName evidence="5">G domain-containing protein</fullName>
    </recommendedName>
</protein>
<proteinExistence type="predicted"/>
<dbReference type="SUPFAM" id="SSF52540">
    <property type="entry name" value="P-loop containing nucleoside triphosphate hydrolases"/>
    <property type="match status" value="1"/>
</dbReference>
<evidence type="ECO:0000313" key="4">
    <source>
        <dbReference type="Proteomes" id="UP000663852"/>
    </source>
</evidence>
<feature type="compositionally biased region" description="Pro residues" evidence="2">
    <location>
        <begin position="652"/>
        <end position="678"/>
    </location>
</feature>
<evidence type="ECO:0000256" key="2">
    <source>
        <dbReference type="SAM" id="MobiDB-lite"/>
    </source>
</evidence>
<evidence type="ECO:0000313" key="3">
    <source>
        <dbReference type="EMBL" id="CAF1143449.1"/>
    </source>
</evidence>
<dbReference type="InterPro" id="IPR025662">
    <property type="entry name" value="Sigma_54_int_dom_ATP-bd_1"/>
</dbReference>
<evidence type="ECO:0008006" key="5">
    <source>
        <dbReference type="Google" id="ProtNLM"/>
    </source>
</evidence>
<dbReference type="Gene3D" id="3.40.50.300">
    <property type="entry name" value="P-loop containing nucleotide triphosphate hydrolases"/>
    <property type="match status" value="1"/>
</dbReference>
<organism evidence="3 4">
    <name type="scientific">Adineta ricciae</name>
    <name type="common">Rotifer</name>
    <dbReference type="NCBI Taxonomy" id="249248"/>
    <lineage>
        <taxon>Eukaryota</taxon>
        <taxon>Metazoa</taxon>
        <taxon>Spiralia</taxon>
        <taxon>Gnathifera</taxon>
        <taxon>Rotifera</taxon>
        <taxon>Eurotatoria</taxon>
        <taxon>Bdelloidea</taxon>
        <taxon>Adinetida</taxon>
        <taxon>Adinetidae</taxon>
        <taxon>Adineta</taxon>
    </lineage>
</organism>
<evidence type="ECO:0000256" key="1">
    <source>
        <dbReference type="SAM" id="Coils"/>
    </source>
</evidence>
<name>A0A814S7X3_ADIRI</name>
<comment type="caution">
    <text evidence="3">The sequence shown here is derived from an EMBL/GenBank/DDBJ whole genome shotgun (WGS) entry which is preliminary data.</text>
</comment>
<dbReference type="PROSITE" id="PS00675">
    <property type="entry name" value="SIGMA54_INTERACT_1"/>
    <property type="match status" value="1"/>
</dbReference>
<dbReference type="Proteomes" id="UP000663852">
    <property type="component" value="Unassembled WGS sequence"/>
</dbReference>
<dbReference type="OrthoDB" id="2386367at2759"/>
<sequence>MSYPDSVDPALFLIQQRSNFENISKVLLIGETGSGKSTIINYLANYFHNGTLNNLNIAVPCKYHPHPTEHFSHSESNIHDNTQSKTSSCTQYIFTDSNTNKQYLFLDTPGLSDTRGHEQNEMNINHMIDAITDLGNLTSIIIVVNGSICRLTRQFRRFIDLLIGNIPDVILENVLVILTNVKKHESSFDLSVLNLHGNVYPFYMQNGAFASDSRMWKGSTREELQSNWEHSMHQIKSILQTVDSFKQISIDSFIQLKQTRNDIRSVMHQARLELIQIQKIQDELSQLEQAVQQTYQIHLQEQTIEKIEIVDANYHSTLCAKCNQVCHNNCRLDETTVVGAQIFAQCVVMFNGKCQQCPNHCSYIHHYHAKKAIRIRKEKLHDALNDVKQKYGQAQADRTNYQEQIMTISETKAFLEKALKEKIREMKMKSVQLCQLCSSFNLAKEFQYLIRQLNTDVNLLKNQEIKKQTDSLIRKLMNFTRLVEENQEKNRQRRSPMQIIDREQPMKEKSIDIKSQKTDDLIKLYHNTIDPHVITLILSELHQRLQGKSTSPLLTSDEMIFIQKSLEKYSQKSVQELSYVYRQLQKQIQRIIDADILKIVHVNAELLIENFIVQTLLDTKEKNETDPEQTLPPSTINSSSSPYPTTGSLFPQLPPPLNLSLPPPTRSIPSQPKGPLPIPDTELKSTEKKVSSLTKTSIGFSHLNAPPYPSENDPSPMPALPSYYSPIIQNAGVFINHQEHISMPGPPPYLHNSHNHFPSNQEHIVLSDDCSPKPDVIPFNIHSSSVRKPSSICSTSTSFDAADLQLYANSELLSMYTVAEAAQNHLQSDAIRNELKRRCYGEYPILIMQNKSLYDEKYRQNETKPISELVKAQIGIEKKIEEYLGNNDVTLIDNIPSELIIEANVLHQLITSKSRI</sequence>
<dbReference type="PANTHER" id="PTHR32046">
    <property type="entry name" value="G DOMAIN-CONTAINING PROTEIN"/>
    <property type="match status" value="1"/>
</dbReference>